<dbReference type="PANTHER" id="PTHR34597">
    <property type="entry name" value="SLR1661 PROTEIN"/>
    <property type="match status" value="1"/>
</dbReference>
<evidence type="ECO:0000313" key="3">
    <source>
        <dbReference type="Proteomes" id="UP000317938"/>
    </source>
</evidence>
<feature type="domain" description="Haemolysin activator HlyB C-terminal" evidence="1">
    <location>
        <begin position="357"/>
        <end position="528"/>
    </location>
</feature>
<name>A0ABY3FA34_9GAMM</name>
<dbReference type="InterPro" id="IPR005565">
    <property type="entry name" value="Hemolysn_activator_HlyB_C"/>
</dbReference>
<proteinExistence type="predicted"/>
<organism evidence="2 3">
    <name type="scientific">Pseudoalteromonas neustonica</name>
    <dbReference type="NCBI Taxonomy" id="1840331"/>
    <lineage>
        <taxon>Bacteria</taxon>
        <taxon>Pseudomonadati</taxon>
        <taxon>Pseudomonadota</taxon>
        <taxon>Gammaproteobacteria</taxon>
        <taxon>Alteromonadales</taxon>
        <taxon>Pseudoalteromonadaceae</taxon>
        <taxon>Pseudoalteromonas</taxon>
    </lineage>
</organism>
<dbReference type="RefSeq" id="WP_145241302.1">
    <property type="nucleotide sequence ID" value="NZ_VNFF01000021.1"/>
</dbReference>
<protein>
    <submittedName>
        <fullName evidence="2">BamA/TamA family outer membrane protein</fullName>
    </submittedName>
</protein>
<gene>
    <name evidence="2" type="ORF">FQP85_18330</name>
</gene>
<keyword evidence="3" id="KW-1185">Reference proteome</keyword>
<comment type="caution">
    <text evidence="2">The sequence shown here is derived from an EMBL/GenBank/DDBJ whole genome shotgun (WGS) entry which is preliminary data.</text>
</comment>
<evidence type="ECO:0000313" key="2">
    <source>
        <dbReference type="EMBL" id="TVU80809.1"/>
    </source>
</evidence>
<dbReference type="InterPro" id="IPR051544">
    <property type="entry name" value="TPS_OM_transporter"/>
</dbReference>
<dbReference type="Pfam" id="PF03865">
    <property type="entry name" value="ShlB"/>
    <property type="match status" value="1"/>
</dbReference>
<dbReference type="EMBL" id="VNFF01000021">
    <property type="protein sequence ID" value="TVU80809.1"/>
    <property type="molecule type" value="Genomic_DNA"/>
</dbReference>
<dbReference type="PANTHER" id="PTHR34597:SF6">
    <property type="entry name" value="BLR6126 PROTEIN"/>
    <property type="match status" value="1"/>
</dbReference>
<reference evidence="2 3" key="1">
    <citation type="submission" date="2019-07" db="EMBL/GenBank/DDBJ databases">
        <title>Diversity of Bacteria from Kongsfjorden, Arctic.</title>
        <authorList>
            <person name="Yu Y."/>
        </authorList>
    </citation>
    <scope>NUCLEOTIDE SEQUENCE [LARGE SCALE GENOMIC DNA]</scope>
    <source>
        <strain evidence="2 3">SM1927</strain>
    </source>
</reference>
<sequence length="567" mass="65042">MNTIKLSQQLHHGEFNIGSELSSRFKKLINQGIKASFIAFFINSFTVSGQEVECASKADSEESVTIDKLTLISHPVFDESQPDSLYLHSLANWLHINTQQHVVEKLLPFAQADVISRAQFAETERILNQYSFLRKSRVSLIEDCESQQENELKVETWDTWSLVPYISFGRRAGNNKYAFGFKEDNFLGLGVHAGVQYKKDHLRSGYQVAFSMPLSFPKQSTVELEFADNDDGQKTYLAYSKPFYQQSSKQQHLASILKENRRDSIYQNGELAWQFSHEVEQSTLAFGHLITQHQLGAVRMHLGINKELHRFTSLDSAILAELPSDRRFTFPWIGLEYSQADYQIFSNIRFIDHREDINLGWQLISKIGVDISSLNTDESQGVHLENILSKGMQWQNTLMLFSTNYKAYWQREQPDHQQVAAEFELYQYLTPRWAGYFKAQWQAEKNQYLDIPLALGGDTGVRGYAEQYQHGEHLWSASAELRYNPHWELYQLVNVAWAAFVDSGKAWGQTPAINSNDTTLQSIGIGARLFSSHSSEGNVVHMDIIKPLTMGPNVDSWQWRVQVKQSL</sequence>
<accession>A0ABY3FA34</accession>
<dbReference type="Gene3D" id="2.40.160.50">
    <property type="entry name" value="membrane protein fhac: a member of the omp85/tpsb transporter family"/>
    <property type="match status" value="1"/>
</dbReference>
<evidence type="ECO:0000259" key="1">
    <source>
        <dbReference type="Pfam" id="PF03865"/>
    </source>
</evidence>
<dbReference type="Proteomes" id="UP000317938">
    <property type="component" value="Unassembled WGS sequence"/>
</dbReference>